<dbReference type="GO" id="GO:0003743">
    <property type="term" value="F:translation initiation factor activity"/>
    <property type="evidence" value="ECO:0007669"/>
    <property type="project" value="TreeGrafter"/>
</dbReference>
<dbReference type="SUPFAM" id="SSF48371">
    <property type="entry name" value="ARM repeat"/>
    <property type="match status" value="1"/>
</dbReference>
<feature type="domain" description="MIF4G" evidence="1">
    <location>
        <begin position="45"/>
        <end position="268"/>
    </location>
</feature>
<dbReference type="Proteomes" id="UP000502823">
    <property type="component" value="Unassembled WGS sequence"/>
</dbReference>
<name>A0A6L2P8B3_COPFO</name>
<organism evidence="2 3">
    <name type="scientific">Coptotermes formosanus</name>
    <name type="common">Formosan subterranean termite</name>
    <dbReference type="NCBI Taxonomy" id="36987"/>
    <lineage>
        <taxon>Eukaryota</taxon>
        <taxon>Metazoa</taxon>
        <taxon>Ecdysozoa</taxon>
        <taxon>Arthropoda</taxon>
        <taxon>Hexapoda</taxon>
        <taxon>Insecta</taxon>
        <taxon>Pterygota</taxon>
        <taxon>Neoptera</taxon>
        <taxon>Polyneoptera</taxon>
        <taxon>Dictyoptera</taxon>
        <taxon>Blattodea</taxon>
        <taxon>Blattoidea</taxon>
        <taxon>Termitoidae</taxon>
        <taxon>Rhinotermitidae</taxon>
        <taxon>Coptotermes</taxon>
    </lineage>
</organism>
<dbReference type="SMART" id="SM00543">
    <property type="entry name" value="MIF4G"/>
    <property type="match status" value="1"/>
</dbReference>
<protein>
    <recommendedName>
        <fullName evidence="1">MIF4G domain-containing protein</fullName>
    </recommendedName>
</protein>
<evidence type="ECO:0000313" key="3">
    <source>
        <dbReference type="Proteomes" id="UP000502823"/>
    </source>
</evidence>
<comment type="caution">
    <text evidence="2">The sequence shown here is derived from an EMBL/GenBank/DDBJ whole genome shotgun (WGS) entry which is preliminary data.</text>
</comment>
<evidence type="ECO:0000259" key="1">
    <source>
        <dbReference type="SMART" id="SM00543"/>
    </source>
</evidence>
<dbReference type="GO" id="GO:0003729">
    <property type="term" value="F:mRNA binding"/>
    <property type="evidence" value="ECO:0007669"/>
    <property type="project" value="TreeGrafter"/>
</dbReference>
<dbReference type="EMBL" id="BLKM01000070">
    <property type="protein sequence ID" value="GFG28483.1"/>
    <property type="molecule type" value="Genomic_DNA"/>
</dbReference>
<dbReference type="GO" id="GO:0016281">
    <property type="term" value="C:eukaryotic translation initiation factor 4F complex"/>
    <property type="evidence" value="ECO:0007669"/>
    <property type="project" value="TreeGrafter"/>
</dbReference>
<keyword evidence="3" id="KW-1185">Reference proteome</keyword>
<dbReference type="InterPro" id="IPR016024">
    <property type="entry name" value="ARM-type_fold"/>
</dbReference>
<dbReference type="AlphaFoldDB" id="A0A6L2P8B3"/>
<reference evidence="3" key="1">
    <citation type="submission" date="2020-01" db="EMBL/GenBank/DDBJ databases">
        <title>Draft genome sequence of the Termite Coptotermes fromosanus.</title>
        <authorList>
            <person name="Itakura S."/>
            <person name="Yosikawa Y."/>
            <person name="Umezawa K."/>
        </authorList>
    </citation>
    <scope>NUCLEOTIDE SEQUENCE [LARGE SCALE GENOMIC DNA]</scope>
</reference>
<dbReference type="OrthoDB" id="7699084at2759"/>
<dbReference type="PANTHER" id="PTHR23253:SF78">
    <property type="entry name" value="EUKARYOTIC TRANSLATION INITIATION FACTOR 4G1, ISOFORM B-RELATED"/>
    <property type="match status" value="1"/>
</dbReference>
<dbReference type="InterPro" id="IPR003890">
    <property type="entry name" value="MIF4G-like_typ-3"/>
</dbReference>
<gene>
    <name evidence="2" type="ORF">Cfor_07331</name>
</gene>
<sequence length="329" mass="37291">MCDRVTIKAKASSGKKPTGNLCGKTVVKCASRCESSSGDSDSILTDKIKLILNHISAEDLNITIQKLKSLMINNERKLKVLVKSIFEKSVNDKQNAELYAKLCERLSAVRVVSVRSENVFFKNLLVEHCRQEVKICFSNEGSDSSQLWYEKVDAIGFWSSGSRVGSPMADAIRLKKMGTVVFAGHLFRAQILSADDMKAVINKLFSLEDEDVWDCLCSLLLIIGRDMEAKKQDLTSCLMKMKEVADKRQLSASAREKLKRVIECKRNKWRELNAVCSEYNRSLKQEAPRLSDSDDQDDAWALGTLAHVAWPRRVLRHQMRQARDRFNEP</sequence>
<dbReference type="PANTHER" id="PTHR23253">
    <property type="entry name" value="EUKARYOTIC TRANSLATION INITIATION FACTOR 4 GAMMA"/>
    <property type="match status" value="1"/>
</dbReference>
<accession>A0A6L2P8B3</accession>
<evidence type="ECO:0000313" key="2">
    <source>
        <dbReference type="EMBL" id="GFG28483.1"/>
    </source>
</evidence>
<dbReference type="InParanoid" id="A0A6L2P8B3"/>
<dbReference type="Pfam" id="PF02854">
    <property type="entry name" value="MIF4G"/>
    <property type="match status" value="1"/>
</dbReference>
<dbReference type="Gene3D" id="1.25.40.180">
    <property type="match status" value="1"/>
</dbReference>
<proteinExistence type="predicted"/>